<comment type="caution">
    <text evidence="4">The sequence shown here is derived from an EMBL/GenBank/DDBJ whole genome shotgun (WGS) entry which is preliminary data.</text>
</comment>
<dbReference type="EMBL" id="BRXY01000386">
    <property type="protein sequence ID" value="GMH91526.1"/>
    <property type="molecule type" value="Genomic_DNA"/>
</dbReference>
<gene>
    <name evidence="4" type="ORF">TrST_g5339</name>
</gene>
<feature type="compositionally biased region" description="Polar residues" evidence="2">
    <location>
        <begin position="44"/>
        <end position="54"/>
    </location>
</feature>
<dbReference type="Pfam" id="PF03981">
    <property type="entry name" value="Ubiq_cyt_C_chap"/>
    <property type="match status" value="1"/>
</dbReference>
<keyword evidence="5" id="KW-1185">Reference proteome</keyword>
<dbReference type="Gene3D" id="2.20.70.10">
    <property type="match status" value="1"/>
</dbReference>
<dbReference type="SUPFAM" id="SSF51045">
    <property type="entry name" value="WW domain"/>
    <property type="match status" value="1"/>
</dbReference>
<dbReference type="InterPro" id="IPR001202">
    <property type="entry name" value="WW_dom"/>
</dbReference>
<dbReference type="InterPro" id="IPR021150">
    <property type="entry name" value="Ubiq_cyt_c_chap"/>
</dbReference>
<dbReference type="PANTHER" id="PTHR12184">
    <property type="entry name" value="UBIQUINOL-CYTOCHROME C REDUCTASE COMPLEX ASSEMBLY FACTOR 1 FAMILY MEMBER"/>
    <property type="match status" value="1"/>
</dbReference>
<evidence type="ECO:0000256" key="1">
    <source>
        <dbReference type="ARBA" id="ARBA00006407"/>
    </source>
</evidence>
<sequence length="326" mass="37769">MSQLRMISTKSRGLQPLQPSIAIGSQSNTFGHSSHGRSEPQHRLLSNSKPKQQATGIWSSPFLSKILGLTSNESTRILQSQSLYASCVHQSNLPQFYRNGKVRRDFKSKHMLLSLHVWMVHKRLIHPSSGDPGKLVQESLFDRLWEDTLSRIRSQGLPELTVNSHLKNVQKYTFSSLMGFDHAFTFETEEEKLDELGGELWRKVYMRNEKLPVDHVMRLAKYVRDEKEMVMNLDEELFMKGQIPWAKPPNWNNVLSDDGSVFQDDETEEEFLKRQKEEIEKSGGVFIDDIDLEEGWKLALTDGGKVYYYHEVTRESTWIKPEKKKV</sequence>
<dbReference type="Pfam" id="PF00397">
    <property type="entry name" value="WW"/>
    <property type="match status" value="1"/>
</dbReference>
<dbReference type="PROSITE" id="PS01159">
    <property type="entry name" value="WW_DOMAIN_1"/>
    <property type="match status" value="1"/>
</dbReference>
<feature type="region of interest" description="Disordered" evidence="2">
    <location>
        <begin position="25"/>
        <end position="54"/>
    </location>
</feature>
<evidence type="ECO:0000313" key="5">
    <source>
        <dbReference type="Proteomes" id="UP001165085"/>
    </source>
</evidence>
<accession>A0A9W7BI20</accession>
<dbReference type="PROSITE" id="PS50020">
    <property type="entry name" value="WW_DOMAIN_2"/>
    <property type="match status" value="1"/>
</dbReference>
<feature type="domain" description="WW" evidence="3">
    <location>
        <begin position="290"/>
        <end position="323"/>
    </location>
</feature>
<dbReference type="AlphaFoldDB" id="A0A9W7BI20"/>
<dbReference type="SMART" id="SM00456">
    <property type="entry name" value="WW"/>
    <property type="match status" value="1"/>
</dbReference>
<dbReference type="GO" id="GO:0034551">
    <property type="term" value="P:mitochondrial respiratory chain complex III assembly"/>
    <property type="evidence" value="ECO:0007669"/>
    <property type="project" value="TreeGrafter"/>
</dbReference>
<dbReference type="InterPro" id="IPR007129">
    <property type="entry name" value="Ubiqinol_cyt_c_chaperone_CPB3"/>
</dbReference>
<protein>
    <recommendedName>
        <fullName evidence="3">WW domain-containing protein</fullName>
    </recommendedName>
</protein>
<dbReference type="InterPro" id="IPR036020">
    <property type="entry name" value="WW_dom_sf"/>
</dbReference>
<dbReference type="Proteomes" id="UP001165085">
    <property type="component" value="Unassembled WGS sequence"/>
</dbReference>
<comment type="similarity">
    <text evidence="1">Belongs to the CBP3 family.</text>
</comment>
<dbReference type="PANTHER" id="PTHR12184:SF1">
    <property type="entry name" value="UBIQUINOL-CYTOCHROME-C REDUCTASE COMPLEX ASSEMBLY FACTOR 1"/>
    <property type="match status" value="1"/>
</dbReference>
<proteinExistence type="inferred from homology"/>
<organism evidence="4 5">
    <name type="scientific">Triparma strigata</name>
    <dbReference type="NCBI Taxonomy" id="1606541"/>
    <lineage>
        <taxon>Eukaryota</taxon>
        <taxon>Sar</taxon>
        <taxon>Stramenopiles</taxon>
        <taxon>Ochrophyta</taxon>
        <taxon>Bolidophyceae</taxon>
        <taxon>Parmales</taxon>
        <taxon>Triparmaceae</taxon>
        <taxon>Triparma</taxon>
    </lineage>
</organism>
<dbReference type="OrthoDB" id="10253878at2759"/>
<reference evidence="5" key="1">
    <citation type="journal article" date="2023" name="Commun. Biol.">
        <title>Genome analysis of Parmales, the sister group of diatoms, reveals the evolutionary specialization of diatoms from phago-mixotrophs to photoautotrophs.</title>
        <authorList>
            <person name="Ban H."/>
            <person name="Sato S."/>
            <person name="Yoshikawa S."/>
            <person name="Yamada K."/>
            <person name="Nakamura Y."/>
            <person name="Ichinomiya M."/>
            <person name="Sato N."/>
            <person name="Blanc-Mathieu R."/>
            <person name="Endo H."/>
            <person name="Kuwata A."/>
            <person name="Ogata H."/>
        </authorList>
    </citation>
    <scope>NUCLEOTIDE SEQUENCE [LARGE SCALE GENOMIC DNA]</scope>
    <source>
        <strain evidence="5">NIES 3701</strain>
    </source>
</reference>
<dbReference type="GO" id="GO:0005739">
    <property type="term" value="C:mitochondrion"/>
    <property type="evidence" value="ECO:0007669"/>
    <property type="project" value="TreeGrafter"/>
</dbReference>
<dbReference type="CDD" id="cd00201">
    <property type="entry name" value="WW"/>
    <property type="match status" value="1"/>
</dbReference>
<evidence type="ECO:0000313" key="4">
    <source>
        <dbReference type="EMBL" id="GMH91526.1"/>
    </source>
</evidence>
<evidence type="ECO:0000256" key="2">
    <source>
        <dbReference type="SAM" id="MobiDB-lite"/>
    </source>
</evidence>
<evidence type="ECO:0000259" key="3">
    <source>
        <dbReference type="PROSITE" id="PS50020"/>
    </source>
</evidence>
<name>A0A9W7BI20_9STRA</name>